<sequence>MSTENSRPGTENQEKTVNGPPPQPKEPRRTWQVSDFDIGTCVGQGKFGKVHRAREKSSGYMIALKVLEKGEIYRDGCQKQVKREIEIQANLRHPNVLRLYGYFYDEKRVFLILEYAGKGELYKILQACKRFEAPKAAHYTAQIVNALLYLHFRDVIHRDLKPENILIMNDDTVKVSDFGWSVHAPQGRRQTFCGTLDYISPEAASSSPYNAAVDLWTIGVMLYEFLVGRPPFEEPDKEATLAAIKRCKVKYPADIDVDPLAKDLIGKLVVRDPAKRLPLELVLIHPFLTTYCPETLERLFMPPNLEAHVRKVQQDYLAKERSKQVLSDAVEKGSESR</sequence>
<evidence type="ECO:0000256" key="15">
    <source>
        <dbReference type="RuleBase" id="RU367134"/>
    </source>
</evidence>
<dbReference type="GO" id="GO:0005524">
    <property type="term" value="F:ATP binding"/>
    <property type="evidence" value="ECO:0007669"/>
    <property type="project" value="UniProtKB-UniRule"/>
</dbReference>
<evidence type="ECO:0000256" key="16">
    <source>
        <dbReference type="SAM" id="MobiDB-lite"/>
    </source>
</evidence>
<evidence type="ECO:0000256" key="7">
    <source>
        <dbReference type="ARBA" id="ARBA00022840"/>
    </source>
</evidence>
<dbReference type="GO" id="GO:0032465">
    <property type="term" value="P:regulation of cytokinesis"/>
    <property type="evidence" value="ECO:0007669"/>
    <property type="project" value="UniProtKB-ARBA"/>
</dbReference>
<comment type="caution">
    <text evidence="18">The sequence shown here is derived from an EMBL/GenBank/DDBJ whole genome shotgun (WGS) entry which is preliminary data.</text>
</comment>
<feature type="binding site" evidence="11">
    <location>
        <begin position="114"/>
        <end position="116"/>
    </location>
    <ligand>
        <name>ATP</name>
        <dbReference type="ChEBI" id="CHEBI:30616"/>
    </ligand>
</feature>
<dbReference type="OrthoDB" id="377346at2759"/>
<dbReference type="InterPro" id="IPR030616">
    <property type="entry name" value="Aur-like"/>
</dbReference>
<keyword evidence="7 11" id="KW-0067">ATP-binding</keyword>
<feature type="compositionally biased region" description="Polar residues" evidence="16">
    <location>
        <begin position="1"/>
        <end position="11"/>
    </location>
</feature>
<gene>
    <name evidence="18" type="ORF">BCR44DRAFT_120808</name>
</gene>
<comment type="catalytic activity">
    <reaction evidence="8 15">
        <text>L-threonyl-[protein] + ATP = O-phospho-L-threonyl-[protein] + ADP + H(+)</text>
        <dbReference type="Rhea" id="RHEA:46608"/>
        <dbReference type="Rhea" id="RHEA-COMP:11060"/>
        <dbReference type="Rhea" id="RHEA-COMP:11605"/>
        <dbReference type="ChEBI" id="CHEBI:15378"/>
        <dbReference type="ChEBI" id="CHEBI:30013"/>
        <dbReference type="ChEBI" id="CHEBI:30616"/>
        <dbReference type="ChEBI" id="CHEBI:61977"/>
        <dbReference type="ChEBI" id="CHEBI:456216"/>
        <dbReference type="EC" id="2.7.11.1"/>
    </reaction>
</comment>
<dbReference type="Gene3D" id="3.30.200.20">
    <property type="entry name" value="Phosphorylase Kinase, domain 1"/>
    <property type="match status" value="1"/>
</dbReference>
<dbReference type="GO" id="GO:0004674">
    <property type="term" value="F:protein serine/threonine kinase activity"/>
    <property type="evidence" value="ECO:0007669"/>
    <property type="project" value="UniProtKB-KW"/>
</dbReference>
<dbReference type="Gene3D" id="1.10.510.10">
    <property type="entry name" value="Transferase(Phosphotransferase) domain 1"/>
    <property type="match status" value="1"/>
</dbReference>
<organism evidence="18 19">
    <name type="scientific">Catenaria anguillulae PL171</name>
    <dbReference type="NCBI Taxonomy" id="765915"/>
    <lineage>
        <taxon>Eukaryota</taxon>
        <taxon>Fungi</taxon>
        <taxon>Fungi incertae sedis</taxon>
        <taxon>Blastocladiomycota</taxon>
        <taxon>Blastocladiomycetes</taxon>
        <taxon>Blastocladiales</taxon>
        <taxon>Catenariaceae</taxon>
        <taxon>Catenaria</taxon>
    </lineage>
</organism>
<dbReference type="GO" id="GO:0000776">
    <property type="term" value="C:kinetochore"/>
    <property type="evidence" value="ECO:0007669"/>
    <property type="project" value="UniProtKB-ARBA"/>
</dbReference>
<dbReference type="InterPro" id="IPR017441">
    <property type="entry name" value="Protein_kinase_ATP_BS"/>
</dbReference>
<dbReference type="InterPro" id="IPR011009">
    <property type="entry name" value="Kinase-like_dom_sf"/>
</dbReference>
<evidence type="ECO:0000256" key="5">
    <source>
        <dbReference type="ARBA" id="ARBA00022741"/>
    </source>
</evidence>
<dbReference type="PROSITE" id="PS00107">
    <property type="entry name" value="PROTEIN_KINASE_ATP"/>
    <property type="match status" value="1"/>
</dbReference>
<feature type="domain" description="Protein kinase" evidence="17">
    <location>
        <begin position="36"/>
        <end position="288"/>
    </location>
</feature>
<dbReference type="EC" id="2.7.11.1" evidence="1 15"/>
<feature type="binding site" evidence="11">
    <location>
        <position position="177"/>
    </location>
    <ligand>
        <name>ATP</name>
        <dbReference type="ChEBI" id="CHEBI:30616"/>
    </ligand>
</feature>
<evidence type="ECO:0000256" key="9">
    <source>
        <dbReference type="ARBA" id="ARBA00048679"/>
    </source>
</evidence>
<feature type="active site" description="Proton acceptor" evidence="10">
    <location>
        <position position="159"/>
    </location>
</feature>
<evidence type="ECO:0000256" key="13">
    <source>
        <dbReference type="PROSITE-ProRule" id="PRU10141"/>
    </source>
</evidence>
<evidence type="ECO:0000256" key="11">
    <source>
        <dbReference type="PIRSR" id="PIRSR630616-2"/>
    </source>
</evidence>
<feature type="binding site" evidence="11 13">
    <location>
        <position position="65"/>
    </location>
    <ligand>
        <name>ATP</name>
        <dbReference type="ChEBI" id="CHEBI:30616"/>
    </ligand>
</feature>
<feature type="cross-link" description="Glycyl lysine isopeptide (Lys-Gly) (interchain with G-Cter in SUMO2)" evidence="12">
    <location>
        <position position="161"/>
    </location>
</feature>
<dbReference type="GO" id="GO:1902115">
    <property type="term" value="P:regulation of organelle assembly"/>
    <property type="evidence" value="ECO:0007669"/>
    <property type="project" value="UniProtKB-ARBA"/>
</dbReference>
<keyword evidence="19" id="KW-1185">Reference proteome</keyword>
<accession>A0A1Y2HRN1</accession>
<feature type="region of interest" description="Disordered" evidence="16">
    <location>
        <begin position="1"/>
        <end position="30"/>
    </location>
</feature>
<dbReference type="AlphaFoldDB" id="A0A1Y2HRN1"/>
<dbReference type="PANTHER" id="PTHR24350">
    <property type="entry name" value="SERINE/THREONINE-PROTEIN KINASE IAL-RELATED"/>
    <property type="match status" value="1"/>
</dbReference>
<dbReference type="GO" id="GO:0044779">
    <property type="term" value="P:meiotic spindle checkpoint signaling"/>
    <property type="evidence" value="ECO:0007669"/>
    <property type="project" value="UniProtKB-ARBA"/>
</dbReference>
<dbReference type="CDD" id="cd14007">
    <property type="entry name" value="STKc_Aurora"/>
    <property type="match status" value="1"/>
</dbReference>
<dbReference type="InterPro" id="IPR008271">
    <property type="entry name" value="Ser/Thr_kinase_AS"/>
</dbReference>
<comment type="similarity">
    <text evidence="15">Belongs to the protein kinase superfamily. Ser/Thr protein kinase family. Aurora subfamily.</text>
</comment>
<dbReference type="GO" id="GO:0045143">
    <property type="term" value="P:homologous chromosome segregation"/>
    <property type="evidence" value="ECO:0007669"/>
    <property type="project" value="UniProtKB-ARBA"/>
</dbReference>
<evidence type="ECO:0000256" key="10">
    <source>
        <dbReference type="PIRSR" id="PIRSR630616-1"/>
    </source>
</evidence>
<keyword evidence="5 11" id="KW-0547">Nucleotide-binding</keyword>
<dbReference type="GO" id="GO:0008608">
    <property type="term" value="P:attachment of spindle microtubules to kinetochore"/>
    <property type="evidence" value="ECO:0007669"/>
    <property type="project" value="UniProtKB-ARBA"/>
</dbReference>
<reference evidence="18 19" key="1">
    <citation type="submission" date="2016-07" db="EMBL/GenBank/DDBJ databases">
        <title>Pervasive Adenine N6-methylation of Active Genes in Fungi.</title>
        <authorList>
            <consortium name="DOE Joint Genome Institute"/>
            <person name="Mondo S.J."/>
            <person name="Dannebaum R.O."/>
            <person name="Kuo R.C."/>
            <person name="Labutti K."/>
            <person name="Haridas S."/>
            <person name="Kuo A."/>
            <person name="Salamov A."/>
            <person name="Ahrendt S.R."/>
            <person name="Lipzen A."/>
            <person name="Sullivan W."/>
            <person name="Andreopoulos W.B."/>
            <person name="Clum A."/>
            <person name="Lindquist E."/>
            <person name="Daum C."/>
            <person name="Ramamoorthy G.K."/>
            <person name="Gryganskyi A."/>
            <person name="Culley D."/>
            <person name="Magnuson J.K."/>
            <person name="James T.Y."/>
            <person name="O'Malley M.A."/>
            <person name="Stajich J.E."/>
            <person name="Spatafora J.W."/>
            <person name="Visel A."/>
            <person name="Grigoriev I.V."/>
        </authorList>
    </citation>
    <scope>NUCLEOTIDE SEQUENCE [LARGE SCALE GENOMIC DNA]</scope>
    <source>
        <strain evidence="18 19">PL171</strain>
    </source>
</reference>
<dbReference type="FunFam" id="3.30.200.20:FF:000042">
    <property type="entry name" value="Aurora kinase A"/>
    <property type="match status" value="1"/>
</dbReference>
<evidence type="ECO:0000313" key="19">
    <source>
        <dbReference type="Proteomes" id="UP000193411"/>
    </source>
</evidence>
<feature type="binding site" evidence="11">
    <location>
        <begin position="163"/>
        <end position="164"/>
    </location>
    <ligand>
        <name>ATP</name>
        <dbReference type="ChEBI" id="CHEBI:30616"/>
    </ligand>
</feature>
<name>A0A1Y2HRN1_9FUNG</name>
<dbReference type="GO" id="GO:0051233">
    <property type="term" value="C:spindle midzone"/>
    <property type="evidence" value="ECO:0007669"/>
    <property type="project" value="UniProtKB-ARBA"/>
</dbReference>
<dbReference type="Pfam" id="PF00069">
    <property type="entry name" value="Pkinase"/>
    <property type="match status" value="1"/>
</dbReference>
<dbReference type="InterPro" id="IPR000719">
    <property type="entry name" value="Prot_kinase_dom"/>
</dbReference>
<proteinExistence type="inferred from homology"/>
<evidence type="ECO:0000256" key="4">
    <source>
        <dbReference type="ARBA" id="ARBA00022679"/>
    </source>
</evidence>
<evidence type="ECO:0000256" key="8">
    <source>
        <dbReference type="ARBA" id="ARBA00047899"/>
    </source>
</evidence>
<evidence type="ECO:0000256" key="1">
    <source>
        <dbReference type="ARBA" id="ARBA00012513"/>
    </source>
</evidence>
<dbReference type="SMART" id="SM00220">
    <property type="entry name" value="S_TKc"/>
    <property type="match status" value="1"/>
</dbReference>
<keyword evidence="6 15" id="KW-0418">Kinase</keyword>
<evidence type="ECO:0000259" key="17">
    <source>
        <dbReference type="PROSITE" id="PS50011"/>
    </source>
</evidence>
<dbReference type="STRING" id="765915.A0A1Y2HRN1"/>
<evidence type="ECO:0000256" key="12">
    <source>
        <dbReference type="PIRSR" id="PIRSR630616-3"/>
    </source>
</evidence>
<evidence type="ECO:0000256" key="3">
    <source>
        <dbReference type="ARBA" id="ARBA00022527"/>
    </source>
</evidence>
<dbReference type="PROSITE" id="PS50011">
    <property type="entry name" value="PROTEIN_KINASE_DOM"/>
    <property type="match status" value="1"/>
</dbReference>
<dbReference type="GO" id="GO:0072479">
    <property type="term" value="P:response to mitotic cell cycle spindle assembly checkpoint signaling"/>
    <property type="evidence" value="ECO:0007669"/>
    <property type="project" value="UniProtKB-ARBA"/>
</dbReference>
<dbReference type="FunFam" id="1.10.510.10:FF:000235">
    <property type="entry name" value="Serine/threonine-protein kinase ark1"/>
    <property type="match status" value="1"/>
</dbReference>
<dbReference type="EMBL" id="MCFL01000013">
    <property type="protein sequence ID" value="ORZ37248.1"/>
    <property type="molecule type" value="Genomic_DNA"/>
</dbReference>
<evidence type="ECO:0000256" key="6">
    <source>
        <dbReference type="ARBA" id="ARBA00022777"/>
    </source>
</evidence>
<evidence type="ECO:0000256" key="14">
    <source>
        <dbReference type="RuleBase" id="RU000304"/>
    </source>
</evidence>
<protein>
    <recommendedName>
        <fullName evidence="2 15">Aurora kinase</fullName>
        <ecNumber evidence="1 15">2.7.11.1</ecNumber>
    </recommendedName>
</protein>
<keyword evidence="3 14" id="KW-0723">Serine/threonine-protein kinase</keyword>
<evidence type="ECO:0000313" key="18">
    <source>
        <dbReference type="EMBL" id="ORZ37248.1"/>
    </source>
</evidence>
<comment type="catalytic activity">
    <reaction evidence="9 15">
        <text>L-seryl-[protein] + ATP = O-phospho-L-seryl-[protein] + ADP + H(+)</text>
        <dbReference type="Rhea" id="RHEA:17989"/>
        <dbReference type="Rhea" id="RHEA-COMP:9863"/>
        <dbReference type="Rhea" id="RHEA-COMP:11604"/>
        <dbReference type="ChEBI" id="CHEBI:15378"/>
        <dbReference type="ChEBI" id="CHEBI:29999"/>
        <dbReference type="ChEBI" id="CHEBI:30616"/>
        <dbReference type="ChEBI" id="CHEBI:83421"/>
        <dbReference type="ChEBI" id="CHEBI:456216"/>
        <dbReference type="EC" id="2.7.11.1"/>
    </reaction>
</comment>
<dbReference type="GO" id="GO:0032133">
    <property type="term" value="C:chromosome passenger complex"/>
    <property type="evidence" value="ECO:0007669"/>
    <property type="project" value="UniProtKB-ARBA"/>
</dbReference>
<dbReference type="SUPFAM" id="SSF56112">
    <property type="entry name" value="Protein kinase-like (PK-like)"/>
    <property type="match status" value="1"/>
</dbReference>
<dbReference type="PROSITE" id="PS00108">
    <property type="entry name" value="PROTEIN_KINASE_ST"/>
    <property type="match status" value="1"/>
</dbReference>
<dbReference type="Proteomes" id="UP000193411">
    <property type="component" value="Unassembled WGS sequence"/>
</dbReference>
<dbReference type="GO" id="GO:0090266">
    <property type="term" value="P:regulation of mitotic cell cycle spindle assembly checkpoint"/>
    <property type="evidence" value="ECO:0007669"/>
    <property type="project" value="UniProtKB-ARBA"/>
</dbReference>
<evidence type="ECO:0000256" key="2">
    <source>
        <dbReference type="ARBA" id="ARBA00021157"/>
    </source>
</evidence>
<feature type="binding site" evidence="11">
    <location>
        <position position="46"/>
    </location>
    <ligand>
        <name>ATP</name>
        <dbReference type="ChEBI" id="CHEBI:30616"/>
    </ligand>
</feature>
<keyword evidence="4 15" id="KW-0808">Transferase</keyword>